<gene>
    <name evidence="1" type="ORF">DWX90_08635</name>
</gene>
<proteinExistence type="predicted"/>
<evidence type="ECO:0000313" key="2">
    <source>
        <dbReference type="Proteomes" id="UP000286113"/>
    </source>
</evidence>
<comment type="caution">
    <text evidence="1">The sequence shown here is derived from an EMBL/GenBank/DDBJ whole genome shotgun (WGS) entry which is preliminary data.</text>
</comment>
<sequence length="64" mass="7676">MNFYPVIVRKSFILSKLIRLQGFHKTINPYKDNIQGKLVYLPSHRSIYLDKEEKNAEKKRQPKD</sequence>
<evidence type="ECO:0000313" key="1">
    <source>
        <dbReference type="EMBL" id="RGS46817.1"/>
    </source>
</evidence>
<accession>A0AA93BCT9</accession>
<dbReference type="Proteomes" id="UP000286113">
    <property type="component" value="Unassembled WGS sequence"/>
</dbReference>
<protein>
    <submittedName>
        <fullName evidence="1">Uncharacterized protein</fullName>
    </submittedName>
</protein>
<dbReference type="EMBL" id="QRVN01000016">
    <property type="protein sequence ID" value="RGS46817.1"/>
    <property type="molecule type" value="Genomic_DNA"/>
</dbReference>
<reference evidence="1 2" key="1">
    <citation type="submission" date="2018-08" db="EMBL/GenBank/DDBJ databases">
        <title>A genome reference for cultivated species of the human gut microbiota.</title>
        <authorList>
            <person name="Zou Y."/>
            <person name="Xue W."/>
            <person name="Luo G."/>
        </authorList>
    </citation>
    <scope>NUCLEOTIDE SEQUENCE [LARGE SCALE GENOMIC DNA]</scope>
    <source>
        <strain evidence="1 2">AF22-1</strain>
    </source>
</reference>
<organism evidence="1 2">
    <name type="scientific">Segatella copri</name>
    <dbReference type="NCBI Taxonomy" id="165179"/>
    <lineage>
        <taxon>Bacteria</taxon>
        <taxon>Pseudomonadati</taxon>
        <taxon>Bacteroidota</taxon>
        <taxon>Bacteroidia</taxon>
        <taxon>Bacteroidales</taxon>
        <taxon>Prevotellaceae</taxon>
        <taxon>Segatella</taxon>
    </lineage>
</organism>
<dbReference type="AlphaFoldDB" id="A0AA93BCT9"/>
<name>A0AA93BCT9_9BACT</name>